<dbReference type="GO" id="GO:0006355">
    <property type="term" value="P:regulation of DNA-templated transcription"/>
    <property type="evidence" value="ECO:0007669"/>
    <property type="project" value="InterPro"/>
</dbReference>
<feature type="domain" description="Response regulatory" evidence="6">
    <location>
        <begin position="7"/>
        <end position="123"/>
    </location>
</feature>
<dbReference type="SUPFAM" id="SSF46894">
    <property type="entry name" value="C-terminal effector domain of the bipartite response regulators"/>
    <property type="match status" value="1"/>
</dbReference>
<evidence type="ECO:0000256" key="2">
    <source>
        <dbReference type="ARBA" id="ARBA00023125"/>
    </source>
</evidence>
<dbReference type="Pfam" id="PF00072">
    <property type="entry name" value="Response_reg"/>
    <property type="match status" value="1"/>
</dbReference>
<dbReference type="PANTHER" id="PTHR44688:SF16">
    <property type="entry name" value="DNA-BINDING TRANSCRIPTIONAL ACTIVATOR DEVR_DOSR"/>
    <property type="match status" value="1"/>
</dbReference>
<gene>
    <name evidence="7" type="ORF">FEF09_19055</name>
</gene>
<dbReference type="InterPro" id="IPR011006">
    <property type="entry name" value="CheY-like_superfamily"/>
</dbReference>
<dbReference type="OrthoDB" id="9802186at2"/>
<evidence type="ECO:0000259" key="6">
    <source>
        <dbReference type="PROSITE" id="PS50110"/>
    </source>
</evidence>
<dbReference type="InterPro" id="IPR001789">
    <property type="entry name" value="Sig_transdc_resp-reg_receiver"/>
</dbReference>
<keyword evidence="2" id="KW-0238">DNA-binding</keyword>
<sequence length="222" mass="25373">MNTAVYKILLVDEDQVFVRQTRQLLITQSYDIYTASSEEEGIIICQQQQPDLIICGAHLRGTGGHHFIMALRNDPGFDHIPLIFISVKDNKQEMRMAMNLGADDYLARPFRKRDLLLSIRSRLGRFAKFNHVHTPDETRSVSLANSTTAQQALYHRLGKAENRIIKMIAEGKSTKQMADELNVSIRTIENHRYRIAGKLGIAGRNALTEFVIRNIIQQQQKQ</sequence>
<keyword evidence="8" id="KW-1185">Reference proteome</keyword>
<reference evidence="7 8" key="1">
    <citation type="submission" date="2019-08" db="EMBL/GenBank/DDBJ databases">
        <title>Whole genome sequencing of chitin degrading bacteria Chitinophaga pinensis YS16.</title>
        <authorList>
            <person name="Singh R.P."/>
            <person name="Manchanda G."/>
            <person name="Maurya I.K."/>
            <person name="Joshi N.K."/>
            <person name="Srivastava A.K."/>
        </authorList>
    </citation>
    <scope>NUCLEOTIDE SEQUENCE [LARGE SCALE GENOMIC DNA]</scope>
    <source>
        <strain evidence="7 8">YS-16</strain>
    </source>
</reference>
<name>A0A5C6LQ36_9BACT</name>
<evidence type="ECO:0000313" key="7">
    <source>
        <dbReference type="EMBL" id="TWV98981.1"/>
    </source>
</evidence>
<dbReference type="Gene3D" id="1.10.10.10">
    <property type="entry name" value="Winged helix-like DNA-binding domain superfamily/Winged helix DNA-binding domain"/>
    <property type="match status" value="1"/>
</dbReference>
<evidence type="ECO:0000259" key="5">
    <source>
        <dbReference type="PROSITE" id="PS50043"/>
    </source>
</evidence>
<comment type="caution">
    <text evidence="4">Lacks conserved residue(s) required for the propagation of feature annotation.</text>
</comment>
<dbReference type="CDD" id="cd06170">
    <property type="entry name" value="LuxR_C_like"/>
    <property type="match status" value="1"/>
</dbReference>
<dbReference type="Proteomes" id="UP000318815">
    <property type="component" value="Unassembled WGS sequence"/>
</dbReference>
<dbReference type="PROSITE" id="PS50043">
    <property type="entry name" value="HTH_LUXR_2"/>
    <property type="match status" value="1"/>
</dbReference>
<dbReference type="Gene3D" id="3.40.50.2300">
    <property type="match status" value="1"/>
</dbReference>
<dbReference type="SMART" id="SM00448">
    <property type="entry name" value="REC"/>
    <property type="match status" value="1"/>
</dbReference>
<evidence type="ECO:0000256" key="1">
    <source>
        <dbReference type="ARBA" id="ARBA00023015"/>
    </source>
</evidence>
<organism evidence="7 8">
    <name type="scientific">Chitinophaga pinensis</name>
    <dbReference type="NCBI Taxonomy" id="79329"/>
    <lineage>
        <taxon>Bacteria</taxon>
        <taxon>Pseudomonadati</taxon>
        <taxon>Bacteroidota</taxon>
        <taxon>Chitinophagia</taxon>
        <taxon>Chitinophagales</taxon>
        <taxon>Chitinophagaceae</taxon>
        <taxon>Chitinophaga</taxon>
    </lineage>
</organism>
<comment type="caution">
    <text evidence="7">The sequence shown here is derived from an EMBL/GenBank/DDBJ whole genome shotgun (WGS) entry which is preliminary data.</text>
</comment>
<dbReference type="Pfam" id="PF00196">
    <property type="entry name" value="GerE"/>
    <property type="match status" value="1"/>
</dbReference>
<dbReference type="SMART" id="SM00421">
    <property type="entry name" value="HTH_LUXR"/>
    <property type="match status" value="1"/>
</dbReference>
<evidence type="ECO:0000256" key="4">
    <source>
        <dbReference type="PROSITE-ProRule" id="PRU00169"/>
    </source>
</evidence>
<dbReference type="OMA" id="YLARPFR"/>
<accession>A0A5C6LQ36</accession>
<keyword evidence="1" id="KW-0805">Transcription regulation</keyword>
<dbReference type="PROSITE" id="PS50110">
    <property type="entry name" value="RESPONSE_REGULATORY"/>
    <property type="match status" value="1"/>
</dbReference>
<dbReference type="PANTHER" id="PTHR44688">
    <property type="entry name" value="DNA-BINDING TRANSCRIPTIONAL ACTIVATOR DEVR_DOSR"/>
    <property type="match status" value="1"/>
</dbReference>
<protein>
    <submittedName>
        <fullName evidence="7">Response regulator transcription factor</fullName>
    </submittedName>
</protein>
<dbReference type="EMBL" id="VOHS01000020">
    <property type="protein sequence ID" value="TWV98981.1"/>
    <property type="molecule type" value="Genomic_DNA"/>
</dbReference>
<keyword evidence="3" id="KW-0804">Transcription</keyword>
<feature type="domain" description="HTH luxR-type" evidence="5">
    <location>
        <begin position="146"/>
        <end position="215"/>
    </location>
</feature>
<dbReference type="AlphaFoldDB" id="A0A5C6LQ36"/>
<dbReference type="SUPFAM" id="SSF52172">
    <property type="entry name" value="CheY-like"/>
    <property type="match status" value="1"/>
</dbReference>
<dbReference type="RefSeq" id="WP_012789848.1">
    <property type="nucleotide sequence ID" value="NZ_VOHS01000020.1"/>
</dbReference>
<dbReference type="InterPro" id="IPR036388">
    <property type="entry name" value="WH-like_DNA-bd_sf"/>
</dbReference>
<evidence type="ECO:0000313" key="8">
    <source>
        <dbReference type="Proteomes" id="UP000318815"/>
    </source>
</evidence>
<dbReference type="InterPro" id="IPR000792">
    <property type="entry name" value="Tscrpt_reg_LuxR_C"/>
</dbReference>
<proteinExistence type="predicted"/>
<dbReference type="InterPro" id="IPR016032">
    <property type="entry name" value="Sig_transdc_resp-reg_C-effctor"/>
</dbReference>
<evidence type="ECO:0000256" key="3">
    <source>
        <dbReference type="ARBA" id="ARBA00023163"/>
    </source>
</evidence>
<dbReference type="GO" id="GO:0003677">
    <property type="term" value="F:DNA binding"/>
    <property type="evidence" value="ECO:0007669"/>
    <property type="project" value="UniProtKB-KW"/>
</dbReference>
<dbReference type="PRINTS" id="PR00038">
    <property type="entry name" value="HTHLUXR"/>
</dbReference>
<dbReference type="GO" id="GO:0000160">
    <property type="term" value="P:phosphorelay signal transduction system"/>
    <property type="evidence" value="ECO:0007669"/>
    <property type="project" value="InterPro"/>
</dbReference>
<dbReference type="CDD" id="cd00156">
    <property type="entry name" value="REC"/>
    <property type="match status" value="1"/>
</dbReference>